<protein>
    <submittedName>
        <fullName evidence="8">Putative MFS transporter</fullName>
    </submittedName>
</protein>
<dbReference type="Proteomes" id="UP000326532">
    <property type="component" value="Unassembled WGS sequence"/>
</dbReference>
<dbReference type="AlphaFoldDB" id="A0A5N6DYW5"/>
<keyword evidence="4 6" id="KW-0472">Membrane</keyword>
<dbReference type="InterPro" id="IPR020846">
    <property type="entry name" value="MFS_dom"/>
</dbReference>
<feature type="transmembrane region" description="Helical" evidence="6">
    <location>
        <begin position="437"/>
        <end position="463"/>
    </location>
</feature>
<accession>A0A5N6DYW5</accession>
<dbReference type="Pfam" id="PF07690">
    <property type="entry name" value="MFS_1"/>
    <property type="match status" value="1"/>
</dbReference>
<dbReference type="PANTHER" id="PTHR23502:SF164">
    <property type="entry name" value="MAJOR FACILITATOR SUPERFAMILY (MFS) PROFILE DOMAIN-CONTAINING PROTEIN"/>
    <property type="match status" value="1"/>
</dbReference>
<dbReference type="InterPro" id="IPR036259">
    <property type="entry name" value="MFS_trans_sf"/>
</dbReference>
<keyword evidence="2 6" id="KW-0812">Transmembrane</keyword>
<name>A0A5N6DYW5_ASPPA</name>
<organism evidence="8 9">
    <name type="scientific">Aspergillus parasiticus</name>
    <dbReference type="NCBI Taxonomy" id="5067"/>
    <lineage>
        <taxon>Eukaryota</taxon>
        <taxon>Fungi</taxon>
        <taxon>Dikarya</taxon>
        <taxon>Ascomycota</taxon>
        <taxon>Pezizomycotina</taxon>
        <taxon>Eurotiomycetes</taxon>
        <taxon>Eurotiomycetidae</taxon>
        <taxon>Eurotiales</taxon>
        <taxon>Aspergillaceae</taxon>
        <taxon>Aspergillus</taxon>
        <taxon>Aspergillus subgen. Circumdati</taxon>
    </lineage>
</organism>
<feature type="domain" description="Major facilitator superfamily (MFS) profile" evidence="7">
    <location>
        <begin position="58"/>
        <end position="532"/>
    </location>
</feature>
<feature type="region of interest" description="Disordered" evidence="5">
    <location>
        <begin position="547"/>
        <end position="566"/>
    </location>
</feature>
<feature type="transmembrane region" description="Helical" evidence="6">
    <location>
        <begin position="218"/>
        <end position="238"/>
    </location>
</feature>
<evidence type="ECO:0000256" key="5">
    <source>
        <dbReference type="SAM" id="MobiDB-lite"/>
    </source>
</evidence>
<evidence type="ECO:0000256" key="4">
    <source>
        <dbReference type="ARBA" id="ARBA00023136"/>
    </source>
</evidence>
<feature type="transmembrane region" description="Helical" evidence="6">
    <location>
        <begin position="100"/>
        <end position="123"/>
    </location>
</feature>
<dbReference type="PROSITE" id="PS50850">
    <property type="entry name" value="MFS"/>
    <property type="match status" value="1"/>
</dbReference>
<gene>
    <name evidence="8" type="ORF">BDV34DRAFT_151935</name>
</gene>
<dbReference type="GO" id="GO:0022857">
    <property type="term" value="F:transmembrane transporter activity"/>
    <property type="evidence" value="ECO:0007669"/>
    <property type="project" value="InterPro"/>
</dbReference>
<evidence type="ECO:0000256" key="3">
    <source>
        <dbReference type="ARBA" id="ARBA00022989"/>
    </source>
</evidence>
<feature type="transmembrane region" description="Helical" evidence="6">
    <location>
        <begin position="475"/>
        <end position="495"/>
    </location>
</feature>
<feature type="transmembrane region" description="Helical" evidence="6">
    <location>
        <begin position="130"/>
        <end position="151"/>
    </location>
</feature>
<feature type="transmembrane region" description="Helical" evidence="6">
    <location>
        <begin position="368"/>
        <end position="389"/>
    </location>
</feature>
<evidence type="ECO:0000313" key="9">
    <source>
        <dbReference type="Proteomes" id="UP000326532"/>
    </source>
</evidence>
<dbReference type="EMBL" id="ML734942">
    <property type="protein sequence ID" value="KAB8210432.1"/>
    <property type="molecule type" value="Genomic_DNA"/>
</dbReference>
<proteinExistence type="predicted"/>
<dbReference type="InterPro" id="IPR011701">
    <property type="entry name" value="MFS"/>
</dbReference>
<dbReference type="VEuPathDB" id="FungiDB:BDV34DRAFT_151935"/>
<feature type="transmembrane region" description="Helical" evidence="6">
    <location>
        <begin position="330"/>
        <end position="348"/>
    </location>
</feature>
<keyword evidence="9" id="KW-1185">Reference proteome</keyword>
<sequence length="566" mass="62072">MDNIKAADAAHLEHVEMVREMDKDAIGTVELISDQGVVLIPIPSKDPRDPLNLPAWRRIIIMITTSIFGTLALTVVSGLGAVVGFFSPQYEAEGRSSAEITYLFTLPALAMGIANFFSMPLALAVGRRPVFLVSVAFVSIMSILCAVNKGYAWHLGARIVLGLAAGQSEALTPMMIQETHFIHERARILTWQWAIQSTLGGLLSTISSYQTAALGLRWWYGFYAIASAVVLLVGFFAVPETKYNRPLAAYKGDLAAIESMGKLKTSGSRPDTEGSPDIARFTTQDQQRIDNVNFQPRTLRSDLRLMTGKPEWERLVICYKHMLKLICFPNVLWVVLMNGVLLGINVAIGTTYGNILLQKYHWADSSVGFAQSGQIVIAFICLPALGFYSDWNIKWMSRRNGGIHEAEFRLVPLIFPIVIGVIACVIFGQAGSYPDRYHWFAIVFGYCAQFFSFVGASIAGQAYLLDSYPSAQGAVLVLVCALRGVIQFGLSYAVAQFEAAAGYAVVFGTYGALTGFFGLLGIVVFFTGKKIRQITAKWTIEDKEQDPTQLGEGYHSANGGDHVHFP</sequence>
<evidence type="ECO:0000256" key="2">
    <source>
        <dbReference type="ARBA" id="ARBA00022692"/>
    </source>
</evidence>
<reference evidence="8 9" key="1">
    <citation type="submission" date="2019-04" db="EMBL/GenBank/DDBJ databases">
        <title>Fungal friends and foes A comparative genomics study of 23 Aspergillus species from section Flavi.</title>
        <authorList>
            <consortium name="DOE Joint Genome Institute"/>
            <person name="Kjaerbolling I."/>
            <person name="Vesth T.C."/>
            <person name="Frisvad J.C."/>
            <person name="Nybo J.L."/>
            <person name="Theobald S."/>
            <person name="Kildgaard S."/>
            <person name="Petersen T.I."/>
            <person name="Kuo A."/>
            <person name="Sato A."/>
            <person name="Lyhne E.K."/>
            <person name="Kogle M.E."/>
            <person name="Wiebenga A."/>
            <person name="Kun R.S."/>
            <person name="Lubbers R.J."/>
            <person name="Makela M.R."/>
            <person name="Barry K."/>
            <person name="Chovatia M."/>
            <person name="Clum A."/>
            <person name="Daum C."/>
            <person name="Haridas S."/>
            <person name="He G."/>
            <person name="LaButti K."/>
            <person name="Lipzen A."/>
            <person name="Mondo S."/>
            <person name="Pangilinan J."/>
            <person name="Riley R."/>
            <person name="Salamov A."/>
            <person name="Simmons B.A."/>
            <person name="Magnuson J.K."/>
            <person name="Henrissat B."/>
            <person name="Mortensen U.H."/>
            <person name="Larsen T.O."/>
            <person name="De vries R.P."/>
            <person name="Grigoriev I.V."/>
            <person name="Machida M."/>
            <person name="Baker S.E."/>
            <person name="Andersen M.R."/>
        </authorList>
    </citation>
    <scope>NUCLEOTIDE SEQUENCE [LARGE SCALE GENOMIC DNA]</scope>
    <source>
        <strain evidence="8 9">CBS 117618</strain>
    </source>
</reference>
<feature type="transmembrane region" description="Helical" evidence="6">
    <location>
        <begin position="59"/>
        <end position="88"/>
    </location>
</feature>
<dbReference type="SUPFAM" id="SSF103473">
    <property type="entry name" value="MFS general substrate transporter"/>
    <property type="match status" value="1"/>
</dbReference>
<dbReference type="PANTHER" id="PTHR23502">
    <property type="entry name" value="MAJOR FACILITATOR SUPERFAMILY"/>
    <property type="match status" value="1"/>
</dbReference>
<evidence type="ECO:0000313" key="8">
    <source>
        <dbReference type="EMBL" id="KAB8210432.1"/>
    </source>
</evidence>
<comment type="subcellular location">
    <subcellularLocation>
        <location evidence="1">Membrane</location>
        <topology evidence="1">Multi-pass membrane protein</topology>
    </subcellularLocation>
</comment>
<evidence type="ECO:0000259" key="7">
    <source>
        <dbReference type="PROSITE" id="PS50850"/>
    </source>
</evidence>
<feature type="transmembrane region" description="Helical" evidence="6">
    <location>
        <begin position="410"/>
        <end position="431"/>
    </location>
</feature>
<evidence type="ECO:0000256" key="6">
    <source>
        <dbReference type="SAM" id="Phobius"/>
    </source>
</evidence>
<keyword evidence="3 6" id="KW-1133">Transmembrane helix</keyword>
<dbReference type="GO" id="GO:0005886">
    <property type="term" value="C:plasma membrane"/>
    <property type="evidence" value="ECO:0007669"/>
    <property type="project" value="TreeGrafter"/>
</dbReference>
<feature type="transmembrane region" description="Helical" evidence="6">
    <location>
        <begin position="501"/>
        <end position="527"/>
    </location>
</feature>
<evidence type="ECO:0000256" key="1">
    <source>
        <dbReference type="ARBA" id="ARBA00004141"/>
    </source>
</evidence>
<dbReference type="Gene3D" id="1.20.1250.20">
    <property type="entry name" value="MFS general substrate transporter like domains"/>
    <property type="match status" value="1"/>
</dbReference>